<accession>A0AAW1HFU5</accession>
<proteinExistence type="predicted"/>
<comment type="caution">
    <text evidence="1">The sequence shown here is derived from an EMBL/GenBank/DDBJ whole genome shotgun (WGS) entry which is preliminary data.</text>
</comment>
<reference evidence="1 2" key="1">
    <citation type="journal article" date="2024" name="BMC Genomics">
        <title>De novo assembly and annotation of Popillia japonica's genome with initial clues to its potential as an invasive pest.</title>
        <authorList>
            <person name="Cucini C."/>
            <person name="Boschi S."/>
            <person name="Funari R."/>
            <person name="Cardaioli E."/>
            <person name="Iannotti N."/>
            <person name="Marturano G."/>
            <person name="Paoli F."/>
            <person name="Bruttini M."/>
            <person name="Carapelli A."/>
            <person name="Frati F."/>
            <person name="Nardi F."/>
        </authorList>
    </citation>
    <scope>NUCLEOTIDE SEQUENCE [LARGE SCALE GENOMIC DNA]</scope>
    <source>
        <strain evidence="1">DMR45628</strain>
    </source>
</reference>
<evidence type="ECO:0000313" key="2">
    <source>
        <dbReference type="Proteomes" id="UP001458880"/>
    </source>
</evidence>
<dbReference type="Proteomes" id="UP001458880">
    <property type="component" value="Unassembled WGS sequence"/>
</dbReference>
<name>A0AAW1HFU5_POPJA</name>
<keyword evidence="2" id="KW-1185">Reference proteome</keyword>
<dbReference type="AlphaFoldDB" id="A0AAW1HFU5"/>
<gene>
    <name evidence="1" type="ORF">QE152_g40629</name>
</gene>
<organism evidence="1 2">
    <name type="scientific">Popillia japonica</name>
    <name type="common">Japanese beetle</name>
    <dbReference type="NCBI Taxonomy" id="7064"/>
    <lineage>
        <taxon>Eukaryota</taxon>
        <taxon>Metazoa</taxon>
        <taxon>Ecdysozoa</taxon>
        <taxon>Arthropoda</taxon>
        <taxon>Hexapoda</taxon>
        <taxon>Insecta</taxon>
        <taxon>Pterygota</taxon>
        <taxon>Neoptera</taxon>
        <taxon>Endopterygota</taxon>
        <taxon>Coleoptera</taxon>
        <taxon>Polyphaga</taxon>
        <taxon>Scarabaeiformia</taxon>
        <taxon>Scarabaeidae</taxon>
        <taxon>Rutelinae</taxon>
        <taxon>Popillia</taxon>
    </lineage>
</organism>
<sequence length="79" mass="9433">MDLDELDLKIDVDEVPADIQEAANRATLDLLPSKSRQQYDIAYNRFMEWCKLKKVEGKFSVFLAFFMEKSKIWKYECIY</sequence>
<evidence type="ECO:0000313" key="1">
    <source>
        <dbReference type="EMBL" id="KAK9675114.1"/>
    </source>
</evidence>
<protein>
    <submittedName>
        <fullName evidence="1">Uncharacterized protein</fullName>
    </submittedName>
</protein>
<dbReference type="EMBL" id="JASPKY010001266">
    <property type="protein sequence ID" value="KAK9675114.1"/>
    <property type="molecule type" value="Genomic_DNA"/>
</dbReference>